<dbReference type="InterPro" id="IPR045584">
    <property type="entry name" value="Pilin-like"/>
</dbReference>
<feature type="domain" description="TM2" evidence="7">
    <location>
        <begin position="34"/>
        <end position="81"/>
    </location>
</feature>
<keyword evidence="5 6" id="KW-0472">Membrane</keyword>
<name>A0A5C8ZWX9_9GAMM</name>
<evidence type="ECO:0000256" key="4">
    <source>
        <dbReference type="ARBA" id="ARBA00022989"/>
    </source>
</evidence>
<dbReference type="GO" id="GO:0009289">
    <property type="term" value="C:pilus"/>
    <property type="evidence" value="ECO:0007669"/>
    <property type="project" value="InterPro"/>
</dbReference>
<dbReference type="InterPro" id="IPR001082">
    <property type="entry name" value="Pilin"/>
</dbReference>
<dbReference type="GO" id="GO:0007155">
    <property type="term" value="P:cell adhesion"/>
    <property type="evidence" value="ECO:0007669"/>
    <property type="project" value="InterPro"/>
</dbReference>
<dbReference type="Proteomes" id="UP000321039">
    <property type="component" value="Unassembled WGS sequence"/>
</dbReference>
<feature type="transmembrane region" description="Helical" evidence="6">
    <location>
        <begin position="106"/>
        <end position="133"/>
    </location>
</feature>
<dbReference type="RefSeq" id="WP_148069016.1">
    <property type="nucleotide sequence ID" value="NZ_VRZA01000004.1"/>
</dbReference>
<comment type="caution">
    <text evidence="8">The sequence shown here is derived from an EMBL/GenBank/DDBJ whole genome shotgun (WGS) entry which is preliminary data.</text>
</comment>
<evidence type="ECO:0000256" key="1">
    <source>
        <dbReference type="ARBA" id="ARBA00004141"/>
    </source>
</evidence>
<dbReference type="Gene3D" id="3.30.700.10">
    <property type="entry name" value="Glycoprotein, Type 4 Pilin"/>
    <property type="match status" value="1"/>
</dbReference>
<proteinExistence type="inferred from homology"/>
<dbReference type="EMBL" id="VRZA01000004">
    <property type="protein sequence ID" value="TXS93015.1"/>
    <property type="molecule type" value="Genomic_DNA"/>
</dbReference>
<evidence type="ECO:0000313" key="9">
    <source>
        <dbReference type="Proteomes" id="UP000321039"/>
    </source>
</evidence>
<keyword evidence="3 6" id="KW-0812">Transmembrane</keyword>
<evidence type="ECO:0000256" key="3">
    <source>
        <dbReference type="ARBA" id="ARBA00022692"/>
    </source>
</evidence>
<dbReference type="AlphaFoldDB" id="A0A5C8ZWX9"/>
<dbReference type="InterPro" id="IPR007829">
    <property type="entry name" value="TM2"/>
</dbReference>
<evidence type="ECO:0000256" key="6">
    <source>
        <dbReference type="SAM" id="Phobius"/>
    </source>
</evidence>
<keyword evidence="9" id="KW-1185">Reference proteome</keyword>
<comment type="similarity">
    <text evidence="2">Belongs to the N-Me-Phe pilin family.</text>
</comment>
<dbReference type="Pfam" id="PF05154">
    <property type="entry name" value="TM2"/>
    <property type="match status" value="1"/>
</dbReference>
<keyword evidence="4 6" id="KW-1133">Transmembrane helix</keyword>
<dbReference type="Pfam" id="PF00114">
    <property type="entry name" value="Pilin"/>
    <property type="match status" value="1"/>
</dbReference>
<organism evidence="8 9">
    <name type="scientific">Parahaliea maris</name>
    <dbReference type="NCBI Taxonomy" id="2716870"/>
    <lineage>
        <taxon>Bacteria</taxon>
        <taxon>Pseudomonadati</taxon>
        <taxon>Pseudomonadota</taxon>
        <taxon>Gammaproteobacteria</taxon>
        <taxon>Cellvibrionales</taxon>
        <taxon>Halieaceae</taxon>
        <taxon>Parahaliea</taxon>
    </lineage>
</organism>
<evidence type="ECO:0000256" key="2">
    <source>
        <dbReference type="ARBA" id="ARBA00005233"/>
    </source>
</evidence>
<protein>
    <submittedName>
        <fullName evidence="8">NINE protein</fullName>
    </submittedName>
</protein>
<dbReference type="SUPFAM" id="SSF54523">
    <property type="entry name" value="Pili subunits"/>
    <property type="match status" value="1"/>
</dbReference>
<evidence type="ECO:0000313" key="8">
    <source>
        <dbReference type="EMBL" id="TXS93015.1"/>
    </source>
</evidence>
<feature type="transmembrane region" description="Helical" evidence="6">
    <location>
        <begin position="61"/>
        <end position="85"/>
    </location>
</feature>
<dbReference type="GO" id="GO:0016020">
    <property type="term" value="C:membrane"/>
    <property type="evidence" value="ECO:0007669"/>
    <property type="project" value="UniProtKB-SubCell"/>
</dbReference>
<sequence length="238" mass="26030">MTMKNCQSCGGQLEQTLDQCPSCGAIQESFAYTSKTAAAVLAFFGGNFGLHRFYLGQWWGVLYLLLFWTYIPALVGIIEAIVFSLRDQQTWNAQYNKGISFGREKGGLILIIVLTVGMIFILGILAAIALPAYQDYTIRAKMTEPMLDAAELKMIVAEHVLVEGAWPQSLASTGSDFRPQSSLVQSATIEDGVIHIQVAPATGTQGELIFVPSYEEGEVTWSCEESTVPARYLPAACR</sequence>
<reference evidence="8 9" key="1">
    <citation type="submission" date="2019-08" db="EMBL/GenBank/DDBJ databases">
        <title>Parahaliea maris sp. nov., isolated from the surface seawater.</title>
        <authorList>
            <person name="Liu Y."/>
        </authorList>
    </citation>
    <scope>NUCLEOTIDE SEQUENCE [LARGE SCALE GENOMIC DNA]</scope>
    <source>
        <strain evidence="8 9">HSLHS9</strain>
    </source>
</reference>
<accession>A0A5C8ZWX9</accession>
<gene>
    <name evidence="8" type="ORF">FV139_13780</name>
</gene>
<evidence type="ECO:0000256" key="5">
    <source>
        <dbReference type="ARBA" id="ARBA00023136"/>
    </source>
</evidence>
<evidence type="ECO:0000259" key="7">
    <source>
        <dbReference type="Pfam" id="PF05154"/>
    </source>
</evidence>
<comment type="subcellular location">
    <subcellularLocation>
        <location evidence="1">Membrane</location>
        <topology evidence="1">Multi-pass membrane protein</topology>
    </subcellularLocation>
</comment>